<dbReference type="InterPro" id="IPR001878">
    <property type="entry name" value="Znf_CCHC"/>
</dbReference>
<feature type="domain" description="Reverse transcriptase" evidence="15">
    <location>
        <begin position="1378"/>
        <end position="1560"/>
    </location>
</feature>
<dbReference type="SUPFAM" id="SSF57756">
    <property type="entry name" value="Retrovirus zinc finger-like domains"/>
    <property type="match status" value="1"/>
</dbReference>
<keyword evidence="10" id="KW-0695">RNA-directed DNA polymerase</keyword>
<feature type="compositionally biased region" description="Acidic residues" evidence="13">
    <location>
        <begin position="432"/>
        <end position="463"/>
    </location>
</feature>
<dbReference type="Gene3D" id="3.30.420.10">
    <property type="entry name" value="Ribonuclease H-like superfamily/Ribonuclease H"/>
    <property type="match status" value="1"/>
</dbReference>
<reference evidence="17" key="1">
    <citation type="journal article" date="2017" name="Virus Res.">
        <title>Next generation sequencing elucidates cacao badnavirus diversity and reveals the existence of more than ten viral species.</title>
        <authorList>
            <person name="Muller E."/>
            <person name="Ravel S."/>
            <person name="Agret C."/>
            <person name="Abrokwah F."/>
            <person name="Dzahini-Obiatey H."/>
            <person name="Galyuon I."/>
            <person name="Kouakou K."/>
            <person name="Jeyaseelan E.C."/>
            <person name="Allainguillaume J."/>
            <person name="Wetten A."/>
        </authorList>
    </citation>
    <scope>NUCLEOTIDE SEQUENCE</scope>
    <source>
        <strain evidence="17">CIDivo-15</strain>
    </source>
</reference>
<evidence type="ECO:0000256" key="7">
    <source>
        <dbReference type="ARBA" id="ARBA00022759"/>
    </source>
</evidence>
<dbReference type="InterPro" id="IPR002156">
    <property type="entry name" value="RNaseH_domain"/>
</dbReference>
<evidence type="ECO:0000313" key="17">
    <source>
        <dbReference type="EMBL" id="ATZ69454.1"/>
    </source>
</evidence>
<protein>
    <recommendedName>
        <fullName evidence="1">RNA-directed DNA polymerase</fullName>
        <ecNumber evidence="1">2.7.7.49</ecNumber>
    </recommendedName>
</protein>
<feature type="domain" description="RNase H type-1" evidence="16">
    <location>
        <begin position="1651"/>
        <end position="1786"/>
    </location>
</feature>
<dbReference type="EC" id="2.7.7.49" evidence="1"/>
<evidence type="ECO:0000256" key="4">
    <source>
        <dbReference type="ARBA" id="ARBA00022695"/>
    </source>
</evidence>
<sequence>MSQARAPQMPSVTTTVDEQREGPLFEDQIRDYRRGQRRLFNLRKKARRAHRALTGSRSRHQETLEQEIDPQTTLRLSMQERARLVPAEVLYRSRRDTVHHRVYTHRSEESILCVGGNQIDRAFIQPSSLERLQRTGMSFIHIGILQVRIQILHRQEEGTMALVVFRDNRWTGDQAIFAQMEVDLTKGSQLVFVIPDTMMTIGDFARNVQLSILTRGYDNWQNGEANLLVTRSMTGRLSNTPNVAFAYQIANATDYLASHGVKAIAGKKVNLQQLRNQQWVLRPPQADVLPMQPRAVETRNLIDGSISIRFHDYEVAPSTSGPHYNENDEEVESESEAEIREHTIAVWIIGEEEYPDDNGRIKVWEESSNGNGRFFRYYTPPPASNEPIIATGWDDENNDDNEDYEDDHPRWDTSSESEGEKPDESLWSERSDSDEETEPDEPSESDSNEETEPDEPSESDSDEETRVQDEPVWDQEEEEDEYDPNTYMAYLQKEEDDWTEIVASLNPEMEYPQRRPEGAETVFSSETVDYTPPGDTLMTPVGYPPASSSRSTVTTPSRPPLYEGRIPSAPRFLKKDDYTEWWQLPSSQGTTGALFVMPKQIGLFHEVFLRWESITKNYVSAQGITDPTEKMEFIENLLGETEKLTWIQWRMKYEAEYQQLLTLAEGRQGTQNILSQIKRVFSLEDPASGSTRIQDSAYRDLERLTCNNIKDIVQFLNDYGRLAAKSGRLFIGAELSEKLWMKMPPELGLRMKEAFQKEYEGNEVGVFPRILFAYRYLEQECKDAAFKRSLKSLSFCKDMPLTGYYDKSSRYGMRRSKTYKGKPHASHARIEKRKHLVRNKRCKCYLCGDEGHFARECPNNKRDVKRVAIFEGINLPDDYEIVSVEEGEEDSDAIYSLSENEEELQDEVLQEKVFMMREQEGNQSYWLGKPNHWTAMVKVNHQQYHCPHQWEHNKEVTMMAHINCHFCKQPTNLRGRVHCPTCQLTSCYMCAPIYCDIQVQQQPKAPIPFSPNALLQQQAAYIRWLESENKRLNELVEFYKRLLEGEGSGLQQDLEIDRKELEAHDKGKRVQFTEEEKVQLTEELEEMAYLEEDTCTRVVGHTTAGPSEVKKVVNKSNMLYNLEVILIIPEVGKPLKVKAILDTGATTCCININSVPKVAIEQNTFLVQFRGINSTQSVDKKLRYGRMTISGHQFRIPYCYAFPLSLGDGIEMILGCNFIRGMYGGLRIEGSTITFYKNVTTIHTKLAAGMVGGTTSFSQGEGSSCNPQSKLEVMDNEEDDEEIDFETHQQIISHAVAQATSPKLSPKLKHLMGQLKDQGFIGENPMKHWASNKIHCKLDIKNPDLIIEDKPIKHLTPAMEKQFAKHIKALLDIGVIRPSNSRHRTTAFIVESGTTIDPKTKRTIHGKERMVFNYKRLNDNTEKDQYSLPGIQTILKRVGNKKIFSKFDLKSGFHQVAMAEESIPWTAFWVPQGLYEWLVMPFGLKNAPAIFQRKMDVCFKGTEEFIAVYIDDILVFSETMEEHENHISKMLEICRKNGLVLSPNKMSIAQEEIEFLGTIISKGKMKLQAHVIKKIISKAQMELSTTKGLRSFLGLLNYARIYIPNLGRKLSPLYAKVSPTGEKKLNKQDWNLINEIKQMVQKLPDLDIPPTRSCIVIESDGCMEGWGGICKWKTTKEDSRTTERICAYASGKFGVIKSTIDAEIYALIKALDAFKIFYLDKGHLIVRTDCQAIVTFYNKTNVHKPSRIRWITFLDYITGLGVQVTIEHIDGKDNHLADTLSRLVWSQSPIEPPEEEPMKYHQLNYWELVTPIVWPTTAFCNKERIPSLMVPSPWLLNKPSPDSSTGSRRKLPKERSTHYEIYKGSYTMSATTCQTLQQGTTGLLTDSH</sequence>
<dbReference type="InterPro" id="IPR041373">
    <property type="entry name" value="RT_RNaseH"/>
</dbReference>
<keyword evidence="6" id="KW-0064">Aspartyl protease</keyword>
<dbReference type="Pfam" id="PF22909">
    <property type="entry name" value="Caulimovir_coat_dom"/>
    <property type="match status" value="1"/>
</dbReference>
<keyword evidence="12" id="KW-0479">Metal-binding</keyword>
<evidence type="ECO:0000256" key="13">
    <source>
        <dbReference type="SAM" id="MobiDB-lite"/>
    </source>
</evidence>
<dbReference type="PANTHER" id="PTHR33064">
    <property type="entry name" value="POL PROTEIN"/>
    <property type="match status" value="1"/>
</dbReference>
<keyword evidence="11" id="KW-0233">DNA recombination</keyword>
<dbReference type="Pfam" id="PF17917">
    <property type="entry name" value="RT_RNaseH"/>
    <property type="match status" value="1"/>
</dbReference>
<evidence type="ECO:0000259" key="15">
    <source>
        <dbReference type="PROSITE" id="PS50878"/>
    </source>
</evidence>
<accession>A0A2H4U922</accession>
<dbReference type="InterPro" id="IPR018061">
    <property type="entry name" value="Retropepsins"/>
</dbReference>
<dbReference type="Gene3D" id="4.10.60.10">
    <property type="entry name" value="Zinc finger, CCHC-type"/>
    <property type="match status" value="1"/>
</dbReference>
<dbReference type="Pfam" id="PF00098">
    <property type="entry name" value="zf-CCHC"/>
    <property type="match status" value="1"/>
</dbReference>
<dbReference type="GO" id="GO:0004190">
    <property type="term" value="F:aspartic-type endopeptidase activity"/>
    <property type="evidence" value="ECO:0007669"/>
    <property type="project" value="UniProtKB-KW"/>
</dbReference>
<feature type="compositionally biased region" description="Acidic residues" evidence="13">
    <location>
        <begin position="393"/>
        <end position="406"/>
    </location>
</feature>
<feature type="region of interest" description="Disordered" evidence="13">
    <location>
        <begin position="316"/>
        <end position="338"/>
    </location>
</feature>
<dbReference type="PROSITE" id="PS50879">
    <property type="entry name" value="RNASE_H_1"/>
    <property type="match status" value="1"/>
</dbReference>
<dbReference type="Pfam" id="PF00078">
    <property type="entry name" value="RVT_1"/>
    <property type="match status" value="1"/>
</dbReference>
<keyword evidence="2" id="KW-0645">Protease</keyword>
<feature type="region of interest" description="Disordered" evidence="13">
    <location>
        <begin position="371"/>
        <end position="484"/>
    </location>
</feature>
<evidence type="ECO:0000256" key="11">
    <source>
        <dbReference type="ARBA" id="ARBA00023172"/>
    </source>
</evidence>
<keyword evidence="12" id="KW-0862">Zinc</keyword>
<dbReference type="InterPro" id="IPR051320">
    <property type="entry name" value="Viral_Replic_Matur_Polypro"/>
</dbReference>
<evidence type="ECO:0000256" key="6">
    <source>
        <dbReference type="ARBA" id="ARBA00022750"/>
    </source>
</evidence>
<evidence type="ECO:0000256" key="10">
    <source>
        <dbReference type="ARBA" id="ARBA00022918"/>
    </source>
</evidence>
<evidence type="ECO:0000256" key="5">
    <source>
        <dbReference type="ARBA" id="ARBA00022722"/>
    </source>
</evidence>
<feature type="domain" description="CCHC-type" evidence="14">
    <location>
        <begin position="843"/>
        <end position="859"/>
    </location>
</feature>
<dbReference type="Gene3D" id="2.40.70.10">
    <property type="entry name" value="Acid Proteases"/>
    <property type="match status" value="1"/>
</dbReference>
<dbReference type="GO" id="GO:0006508">
    <property type="term" value="P:proteolysis"/>
    <property type="evidence" value="ECO:0007669"/>
    <property type="project" value="UniProtKB-KW"/>
</dbReference>
<keyword evidence="3" id="KW-0808">Transferase</keyword>
<keyword evidence="8" id="KW-0378">Hydrolase</keyword>
<dbReference type="GO" id="GO:0003964">
    <property type="term" value="F:RNA-directed DNA polymerase activity"/>
    <property type="evidence" value="ECO:0007669"/>
    <property type="project" value="UniProtKB-KW"/>
</dbReference>
<evidence type="ECO:0000256" key="1">
    <source>
        <dbReference type="ARBA" id="ARBA00012493"/>
    </source>
</evidence>
<dbReference type="InterPro" id="IPR043128">
    <property type="entry name" value="Rev_trsase/Diguanyl_cyclase"/>
</dbReference>
<dbReference type="Pfam" id="PF00077">
    <property type="entry name" value="RVP"/>
    <property type="match status" value="1"/>
</dbReference>
<dbReference type="SUPFAM" id="SSF50630">
    <property type="entry name" value="Acid proteases"/>
    <property type="match status" value="1"/>
</dbReference>
<feature type="compositionally biased region" description="Basic and acidic residues" evidence="13">
    <location>
        <begin position="407"/>
        <end position="431"/>
    </location>
</feature>
<name>A0A2H4U922_9VIRU</name>
<dbReference type="SUPFAM" id="SSF56672">
    <property type="entry name" value="DNA/RNA polymerases"/>
    <property type="match status" value="1"/>
</dbReference>
<evidence type="ECO:0000259" key="14">
    <source>
        <dbReference type="PROSITE" id="PS50158"/>
    </source>
</evidence>
<dbReference type="EMBL" id="MF642718">
    <property type="protein sequence ID" value="ATZ69454.1"/>
    <property type="molecule type" value="Genomic_DNA"/>
</dbReference>
<dbReference type="PANTHER" id="PTHR33064:SF37">
    <property type="entry name" value="RIBONUCLEASE H"/>
    <property type="match status" value="1"/>
</dbReference>
<feature type="region of interest" description="Disordered" evidence="13">
    <location>
        <begin position="542"/>
        <end position="566"/>
    </location>
</feature>
<feature type="compositionally biased region" description="Acidic residues" evidence="13">
    <location>
        <begin position="471"/>
        <end position="483"/>
    </location>
</feature>
<keyword evidence="9" id="KW-0460">Magnesium</keyword>
<evidence type="ECO:0000256" key="3">
    <source>
        <dbReference type="ARBA" id="ARBA00022679"/>
    </source>
</evidence>
<proteinExistence type="predicted"/>
<evidence type="ECO:0000256" key="2">
    <source>
        <dbReference type="ARBA" id="ARBA00022670"/>
    </source>
</evidence>
<dbReference type="PROSITE" id="PS50158">
    <property type="entry name" value="ZF_CCHC"/>
    <property type="match status" value="1"/>
</dbReference>
<organism evidence="17">
    <name type="scientific">Cacao swollen shoot CD virus</name>
    <dbReference type="NCBI Taxonomy" id="1960255"/>
    <lineage>
        <taxon>Viruses</taxon>
        <taxon>Riboviria</taxon>
        <taxon>Pararnavirae</taxon>
        <taxon>Artverviricota</taxon>
        <taxon>Revtraviricetes</taxon>
        <taxon>Ortervirales</taxon>
        <taxon>Caulimoviridae</taxon>
        <taxon>Badnavirus</taxon>
        <taxon>Badnavirus alphainflatheobromae</taxon>
    </lineage>
</organism>
<dbReference type="InterPro" id="IPR036397">
    <property type="entry name" value="RNaseH_sf"/>
</dbReference>
<dbReference type="Gene3D" id="3.30.70.270">
    <property type="match status" value="2"/>
</dbReference>
<feature type="compositionally biased region" description="Polar residues" evidence="13">
    <location>
        <begin position="1"/>
        <end position="16"/>
    </location>
</feature>
<evidence type="ECO:0000256" key="8">
    <source>
        <dbReference type="ARBA" id="ARBA00022801"/>
    </source>
</evidence>
<evidence type="ECO:0000259" key="16">
    <source>
        <dbReference type="PROSITE" id="PS50879"/>
    </source>
</evidence>
<keyword evidence="7" id="KW-0255">Endonuclease</keyword>
<dbReference type="Gene3D" id="3.10.10.10">
    <property type="entry name" value="HIV Type 1 Reverse Transcriptase, subunit A, domain 1"/>
    <property type="match status" value="1"/>
</dbReference>
<dbReference type="PROSITE" id="PS50878">
    <property type="entry name" value="RT_POL"/>
    <property type="match status" value="1"/>
</dbReference>
<dbReference type="InterPro" id="IPR021109">
    <property type="entry name" value="Peptidase_aspartic_dom_sf"/>
</dbReference>
<evidence type="ECO:0000256" key="9">
    <source>
        <dbReference type="ARBA" id="ARBA00022842"/>
    </source>
</evidence>
<dbReference type="GO" id="GO:0003676">
    <property type="term" value="F:nucleic acid binding"/>
    <property type="evidence" value="ECO:0007669"/>
    <property type="project" value="InterPro"/>
</dbReference>
<dbReference type="InterPro" id="IPR043502">
    <property type="entry name" value="DNA/RNA_pol_sf"/>
</dbReference>
<keyword evidence="5" id="KW-0540">Nuclease</keyword>
<feature type="compositionally biased region" description="Acidic residues" evidence="13">
    <location>
        <begin position="327"/>
        <end position="336"/>
    </location>
</feature>
<dbReference type="SMART" id="SM00343">
    <property type="entry name" value="ZnF_C2HC"/>
    <property type="match status" value="1"/>
</dbReference>
<keyword evidence="12" id="KW-0863">Zinc-finger</keyword>
<dbReference type="InterPro" id="IPR000477">
    <property type="entry name" value="RT_dom"/>
</dbReference>
<feature type="compositionally biased region" description="Low complexity" evidence="13">
    <location>
        <begin position="544"/>
        <end position="556"/>
    </location>
</feature>
<keyword evidence="4" id="KW-0548">Nucleotidyltransferase</keyword>
<dbReference type="GO" id="GO:0008270">
    <property type="term" value="F:zinc ion binding"/>
    <property type="evidence" value="ECO:0007669"/>
    <property type="project" value="UniProtKB-KW"/>
</dbReference>
<dbReference type="GO" id="GO:0006310">
    <property type="term" value="P:DNA recombination"/>
    <property type="evidence" value="ECO:0007669"/>
    <property type="project" value="UniProtKB-KW"/>
</dbReference>
<feature type="region of interest" description="Disordered" evidence="13">
    <location>
        <begin position="1"/>
        <end position="22"/>
    </location>
</feature>
<dbReference type="CDD" id="cd01647">
    <property type="entry name" value="RT_LTR"/>
    <property type="match status" value="1"/>
</dbReference>
<dbReference type="InterPro" id="IPR036875">
    <property type="entry name" value="Znf_CCHC_sf"/>
</dbReference>
<evidence type="ECO:0000256" key="12">
    <source>
        <dbReference type="PROSITE-ProRule" id="PRU00047"/>
    </source>
</evidence>
<dbReference type="GO" id="GO:0004523">
    <property type="term" value="F:RNA-DNA hybrid ribonuclease activity"/>
    <property type="evidence" value="ECO:0007669"/>
    <property type="project" value="InterPro"/>
</dbReference>